<dbReference type="PANTHER" id="PTHR30456:SF0">
    <property type="entry name" value="PYRIDOXINE 5'-PHOSPHATE SYNTHASE"/>
    <property type="match status" value="1"/>
</dbReference>
<dbReference type="HAMAP" id="MF_00279">
    <property type="entry name" value="PdxJ"/>
    <property type="match status" value="1"/>
</dbReference>
<comment type="subcellular location">
    <subcellularLocation>
        <location evidence="4">Cytoplasm</location>
    </subcellularLocation>
</comment>
<dbReference type="NCBIfam" id="NF003627">
    <property type="entry name" value="PRK05265.1-5"/>
    <property type="match status" value="1"/>
</dbReference>
<dbReference type="NCBIfam" id="NF003624">
    <property type="entry name" value="PRK05265.1-2"/>
    <property type="match status" value="1"/>
</dbReference>
<dbReference type="GO" id="GO:0033856">
    <property type="term" value="F:pyridoxine 5'-phosphate synthase activity"/>
    <property type="evidence" value="ECO:0007669"/>
    <property type="project" value="UniProtKB-UniRule"/>
</dbReference>
<evidence type="ECO:0000313" key="6">
    <source>
        <dbReference type="EMBL" id="NIJ15735.1"/>
    </source>
</evidence>
<keyword evidence="3 4" id="KW-0664">Pyridoxine biosynthesis</keyword>
<proteinExistence type="inferred from homology"/>
<feature type="active site" description="Proton acceptor" evidence="4">
    <location>
        <position position="76"/>
    </location>
</feature>
<comment type="pathway">
    <text evidence="4">Cofactor biosynthesis; pyridoxine 5'-phosphate biosynthesis; pyridoxine 5'-phosphate from D-erythrose 4-phosphate: step 5/5.</text>
</comment>
<dbReference type="Pfam" id="PF03740">
    <property type="entry name" value="PdxJ"/>
    <property type="match status" value="1"/>
</dbReference>
<feature type="site" description="Transition state stabilizer" evidence="4">
    <location>
        <position position="157"/>
    </location>
</feature>
<comment type="function">
    <text evidence="4">Catalyzes the complicated ring closure reaction between the two acyclic compounds 1-deoxy-D-xylulose-5-phosphate (DXP) and 3-amino-2-oxopropyl phosphate (1-amino-acetone-3-phosphate or AAP) to form pyridoxine 5'-phosphate (PNP) and inorganic phosphate.</text>
</comment>
<feature type="active site" description="Proton donor" evidence="4">
    <location>
        <position position="196"/>
    </location>
</feature>
<keyword evidence="1 4" id="KW-0963">Cytoplasm</keyword>
<sequence>MPQPAAPLRLGVNIDHVATIRNARGGMHPDPVKAALLAVDAGADGITAHLREDRRHIRDEDIVALMTALTVPLNLEMAATEEMLRIAVRHRPHAACIVPEKREERTTEGGLDAAGQMEPLRPIVAALGEAGIRVSLFIEPDAAQVDAAIRLGAPVVEFHTGRYAHLSGAARAEELRRISDAAALAAKNGIEPHAGHGLTFDNVGAIAAIPQVTELNIGHFLIGEAIFGGLKDSIGEMRRQMDLAR</sequence>
<name>A0A846MD82_9SPHN</name>
<dbReference type="UniPathway" id="UPA00244">
    <property type="reaction ID" value="UER00313"/>
</dbReference>
<dbReference type="InterPro" id="IPR013785">
    <property type="entry name" value="Aldolase_TIM"/>
</dbReference>
<feature type="active site" description="Proton acceptor" evidence="4">
    <location>
        <position position="49"/>
    </location>
</feature>
<comment type="caution">
    <text evidence="6">The sequence shown here is derived from an EMBL/GenBank/DDBJ whole genome shotgun (WGS) entry which is preliminary data.</text>
</comment>
<feature type="binding site" evidence="4">
    <location>
        <position position="24"/>
    </location>
    <ligand>
        <name>3-amino-2-oxopropyl phosphate</name>
        <dbReference type="ChEBI" id="CHEBI:57279"/>
    </ligand>
</feature>
<feature type="binding site" evidence="4">
    <location>
        <position position="106"/>
    </location>
    <ligand>
        <name>1-deoxy-D-xylulose 5-phosphate</name>
        <dbReference type="ChEBI" id="CHEBI:57792"/>
    </ligand>
</feature>
<dbReference type="PANTHER" id="PTHR30456">
    <property type="entry name" value="PYRIDOXINE 5'-PHOSPHATE SYNTHASE"/>
    <property type="match status" value="1"/>
</dbReference>
<keyword evidence="2 4" id="KW-0808">Transferase</keyword>
<dbReference type="CDD" id="cd00003">
    <property type="entry name" value="PNPsynthase"/>
    <property type="match status" value="1"/>
</dbReference>
<comment type="similarity">
    <text evidence="4">Belongs to the PNP synthase family.</text>
</comment>
<reference evidence="6 7" key="1">
    <citation type="submission" date="2020-03" db="EMBL/GenBank/DDBJ databases">
        <title>Genomic Encyclopedia of Type Strains, Phase IV (KMG-IV): sequencing the most valuable type-strain genomes for metagenomic binning, comparative biology and taxonomic classification.</title>
        <authorList>
            <person name="Goeker M."/>
        </authorList>
    </citation>
    <scope>NUCLEOTIDE SEQUENCE [LARGE SCALE GENOMIC DNA]</scope>
    <source>
        <strain evidence="6 7">DSM 21299</strain>
    </source>
</reference>
<dbReference type="RefSeq" id="WP_167302362.1">
    <property type="nucleotide sequence ID" value="NZ_JAASQR010000001.1"/>
</dbReference>
<evidence type="ECO:0000256" key="5">
    <source>
        <dbReference type="NCBIfam" id="TIGR00559"/>
    </source>
</evidence>
<accession>A0A846MD82</accession>
<feature type="binding site" evidence="4">
    <location>
        <position position="56"/>
    </location>
    <ligand>
        <name>1-deoxy-D-xylulose 5-phosphate</name>
        <dbReference type="ChEBI" id="CHEBI:57792"/>
    </ligand>
</feature>
<feature type="binding site" evidence="4">
    <location>
        <position position="13"/>
    </location>
    <ligand>
        <name>3-amino-2-oxopropyl phosphate</name>
        <dbReference type="ChEBI" id="CHEBI:57279"/>
    </ligand>
</feature>
<dbReference type="InterPro" id="IPR036130">
    <property type="entry name" value="Pyridoxine-5'_phos_synth"/>
</dbReference>
<dbReference type="GO" id="GO:0008615">
    <property type="term" value="P:pyridoxine biosynthetic process"/>
    <property type="evidence" value="ECO:0007669"/>
    <property type="project" value="UniProtKB-UniRule"/>
</dbReference>
<feature type="binding site" evidence="4">
    <location>
        <position position="51"/>
    </location>
    <ligand>
        <name>1-deoxy-D-xylulose 5-phosphate</name>
        <dbReference type="ChEBI" id="CHEBI:57792"/>
    </ligand>
</feature>
<dbReference type="Gene3D" id="3.20.20.70">
    <property type="entry name" value="Aldolase class I"/>
    <property type="match status" value="1"/>
</dbReference>
<dbReference type="GO" id="GO:0005829">
    <property type="term" value="C:cytosol"/>
    <property type="evidence" value="ECO:0007669"/>
    <property type="project" value="TreeGrafter"/>
</dbReference>
<dbReference type="SUPFAM" id="SSF63892">
    <property type="entry name" value="Pyridoxine 5'-phosphate synthase"/>
    <property type="match status" value="1"/>
</dbReference>
<dbReference type="NCBIfam" id="NF003625">
    <property type="entry name" value="PRK05265.1-3"/>
    <property type="match status" value="1"/>
</dbReference>
<evidence type="ECO:0000256" key="2">
    <source>
        <dbReference type="ARBA" id="ARBA00022679"/>
    </source>
</evidence>
<organism evidence="6 7">
    <name type="scientific">Sphingobium vermicomposti</name>
    <dbReference type="NCBI Taxonomy" id="529005"/>
    <lineage>
        <taxon>Bacteria</taxon>
        <taxon>Pseudomonadati</taxon>
        <taxon>Pseudomonadota</taxon>
        <taxon>Alphaproteobacteria</taxon>
        <taxon>Sphingomonadales</taxon>
        <taxon>Sphingomonadaceae</taxon>
        <taxon>Sphingobium</taxon>
    </lineage>
</organism>
<feature type="binding site" evidence="4">
    <location>
        <begin position="15"/>
        <end position="16"/>
    </location>
    <ligand>
        <name>1-deoxy-D-xylulose 5-phosphate</name>
        <dbReference type="ChEBI" id="CHEBI:57792"/>
    </ligand>
</feature>
<dbReference type="AlphaFoldDB" id="A0A846MD82"/>
<evidence type="ECO:0000313" key="7">
    <source>
        <dbReference type="Proteomes" id="UP000576821"/>
    </source>
</evidence>
<evidence type="ECO:0000256" key="1">
    <source>
        <dbReference type="ARBA" id="ARBA00022490"/>
    </source>
</evidence>
<dbReference type="EMBL" id="JAASQR010000001">
    <property type="protein sequence ID" value="NIJ15735.1"/>
    <property type="molecule type" value="Genomic_DNA"/>
</dbReference>
<comment type="catalytic activity">
    <reaction evidence="4">
        <text>3-amino-2-oxopropyl phosphate + 1-deoxy-D-xylulose 5-phosphate = pyridoxine 5'-phosphate + phosphate + 2 H2O + H(+)</text>
        <dbReference type="Rhea" id="RHEA:15265"/>
        <dbReference type="ChEBI" id="CHEBI:15377"/>
        <dbReference type="ChEBI" id="CHEBI:15378"/>
        <dbReference type="ChEBI" id="CHEBI:43474"/>
        <dbReference type="ChEBI" id="CHEBI:57279"/>
        <dbReference type="ChEBI" id="CHEBI:57792"/>
        <dbReference type="ChEBI" id="CHEBI:58589"/>
        <dbReference type="EC" id="2.6.99.2"/>
    </reaction>
</comment>
<dbReference type="EC" id="2.6.99.2" evidence="4 5"/>
<evidence type="ECO:0000256" key="3">
    <source>
        <dbReference type="ARBA" id="ARBA00023096"/>
    </source>
</evidence>
<keyword evidence="7" id="KW-1185">Reference proteome</keyword>
<evidence type="ECO:0000256" key="4">
    <source>
        <dbReference type="HAMAP-Rule" id="MF_00279"/>
    </source>
</evidence>
<dbReference type="NCBIfam" id="TIGR00559">
    <property type="entry name" value="pdxJ"/>
    <property type="match status" value="1"/>
</dbReference>
<feature type="binding site" evidence="4">
    <location>
        <position position="197"/>
    </location>
    <ligand>
        <name>3-amino-2-oxopropyl phosphate</name>
        <dbReference type="ChEBI" id="CHEBI:57279"/>
    </ligand>
</feature>
<dbReference type="InterPro" id="IPR004569">
    <property type="entry name" value="PyrdxlP_synth_PdxJ"/>
</dbReference>
<comment type="subunit">
    <text evidence="4">Homooctamer; tetramer of dimers.</text>
</comment>
<feature type="binding site" evidence="4">
    <location>
        <begin position="218"/>
        <end position="219"/>
    </location>
    <ligand>
        <name>3-amino-2-oxopropyl phosphate</name>
        <dbReference type="ChEBI" id="CHEBI:57279"/>
    </ligand>
</feature>
<dbReference type="Proteomes" id="UP000576821">
    <property type="component" value="Unassembled WGS sequence"/>
</dbReference>
<gene>
    <name evidence="4" type="primary">pdxJ</name>
    <name evidence="6" type="ORF">FHS54_000684</name>
</gene>
<protein>
    <recommendedName>
        <fullName evidence="4 5">Pyridoxine 5'-phosphate synthase</fullName>
        <shortName evidence="4">PNP synthase</shortName>
        <ecNumber evidence="4 5">2.6.99.2</ecNumber>
    </recommendedName>
</protein>